<dbReference type="EMBL" id="MU842819">
    <property type="protein sequence ID" value="KAK2033817.1"/>
    <property type="molecule type" value="Genomic_DNA"/>
</dbReference>
<evidence type="ECO:0000313" key="1">
    <source>
        <dbReference type="EMBL" id="KAK2033817.1"/>
    </source>
</evidence>
<gene>
    <name evidence="1" type="ORF">LX32DRAFT_43449</name>
</gene>
<comment type="caution">
    <text evidence="1">The sequence shown here is derived from an EMBL/GenBank/DDBJ whole genome shotgun (WGS) entry which is preliminary data.</text>
</comment>
<dbReference type="Proteomes" id="UP001232148">
    <property type="component" value="Unassembled WGS sequence"/>
</dbReference>
<proteinExistence type="predicted"/>
<dbReference type="AlphaFoldDB" id="A0AAD9HT24"/>
<evidence type="ECO:0000313" key="2">
    <source>
        <dbReference type="Proteomes" id="UP001232148"/>
    </source>
</evidence>
<sequence>MKSARRNGIKYFVQESCQSQTRHLPLERELRRAGESSTKANDEGSKQLLTVYGSLLAMGQGLQSRDNDKLDYYSHGSIGLSVHKLNRPCNVGCCVSASCVCQTLEPVDRQLGGLCVGQSVHVVNIFVTFGLRPDMFWIGFGKTLTQASSSVHQCAEHGYQGQLCGTGLRGLCGNKQSGHGRET</sequence>
<protein>
    <submittedName>
        <fullName evidence="1">Uncharacterized protein</fullName>
    </submittedName>
</protein>
<name>A0AAD9HT24_9PEZI</name>
<organism evidence="1 2">
    <name type="scientific">Colletotrichum zoysiae</name>
    <dbReference type="NCBI Taxonomy" id="1216348"/>
    <lineage>
        <taxon>Eukaryota</taxon>
        <taxon>Fungi</taxon>
        <taxon>Dikarya</taxon>
        <taxon>Ascomycota</taxon>
        <taxon>Pezizomycotina</taxon>
        <taxon>Sordariomycetes</taxon>
        <taxon>Hypocreomycetidae</taxon>
        <taxon>Glomerellales</taxon>
        <taxon>Glomerellaceae</taxon>
        <taxon>Colletotrichum</taxon>
        <taxon>Colletotrichum graminicola species complex</taxon>
    </lineage>
</organism>
<keyword evidence="2" id="KW-1185">Reference proteome</keyword>
<accession>A0AAD9HT24</accession>
<reference evidence="1" key="1">
    <citation type="submission" date="2021-06" db="EMBL/GenBank/DDBJ databases">
        <title>Comparative genomics, transcriptomics and evolutionary studies reveal genomic signatures of adaptation to plant cell wall in hemibiotrophic fungi.</title>
        <authorList>
            <consortium name="DOE Joint Genome Institute"/>
            <person name="Baroncelli R."/>
            <person name="Diaz J.F."/>
            <person name="Benocci T."/>
            <person name="Peng M."/>
            <person name="Battaglia E."/>
            <person name="Haridas S."/>
            <person name="Andreopoulos W."/>
            <person name="Labutti K."/>
            <person name="Pangilinan J."/>
            <person name="Floch G.L."/>
            <person name="Makela M.R."/>
            <person name="Henrissat B."/>
            <person name="Grigoriev I.V."/>
            <person name="Crouch J.A."/>
            <person name="De Vries R.P."/>
            <person name="Sukno S.A."/>
            <person name="Thon M.R."/>
        </authorList>
    </citation>
    <scope>NUCLEOTIDE SEQUENCE</scope>
    <source>
        <strain evidence="1">MAFF235873</strain>
    </source>
</reference>